<dbReference type="AlphaFoldDB" id="A0A9X1M8Q7"/>
<keyword evidence="3" id="KW-0456">Lyase</keyword>
<comment type="similarity">
    <text evidence="1">Belongs to the HpcH/HpaI aldolase family.</text>
</comment>
<accession>A0A9X1M8Q7</accession>
<dbReference type="InterPro" id="IPR015813">
    <property type="entry name" value="Pyrv/PenolPyrv_kinase-like_dom"/>
</dbReference>
<dbReference type="PANTHER" id="PTHR30502:SF0">
    <property type="entry name" value="PHOSPHOENOLPYRUVATE CARBOXYLASE FAMILY PROTEIN"/>
    <property type="match status" value="1"/>
</dbReference>
<dbReference type="InterPro" id="IPR040442">
    <property type="entry name" value="Pyrv_kinase-like_dom_sf"/>
</dbReference>
<comment type="caution">
    <text evidence="5">The sequence shown here is derived from an EMBL/GenBank/DDBJ whole genome shotgun (WGS) entry which is preliminary data.</text>
</comment>
<evidence type="ECO:0000313" key="6">
    <source>
        <dbReference type="Proteomes" id="UP001155145"/>
    </source>
</evidence>
<evidence type="ECO:0000256" key="1">
    <source>
        <dbReference type="ARBA" id="ARBA00005568"/>
    </source>
</evidence>
<evidence type="ECO:0000256" key="2">
    <source>
        <dbReference type="ARBA" id="ARBA00022723"/>
    </source>
</evidence>
<dbReference type="GO" id="GO:0046872">
    <property type="term" value="F:metal ion binding"/>
    <property type="evidence" value="ECO:0007669"/>
    <property type="project" value="UniProtKB-KW"/>
</dbReference>
<dbReference type="SUPFAM" id="SSF51621">
    <property type="entry name" value="Phosphoenolpyruvate/pyruvate domain"/>
    <property type="match status" value="1"/>
</dbReference>
<dbReference type="InterPro" id="IPR005000">
    <property type="entry name" value="Aldolase/citrate-lyase_domain"/>
</dbReference>
<dbReference type="Proteomes" id="UP001155145">
    <property type="component" value="Unassembled WGS sequence"/>
</dbReference>
<dbReference type="GO" id="GO:0005737">
    <property type="term" value="C:cytoplasm"/>
    <property type="evidence" value="ECO:0007669"/>
    <property type="project" value="TreeGrafter"/>
</dbReference>
<organism evidence="5 6">
    <name type="scientific">Arthrobacter zhangbolii</name>
    <dbReference type="NCBI Taxonomy" id="2886936"/>
    <lineage>
        <taxon>Bacteria</taxon>
        <taxon>Bacillati</taxon>
        <taxon>Actinomycetota</taxon>
        <taxon>Actinomycetes</taxon>
        <taxon>Micrococcales</taxon>
        <taxon>Micrococcaceae</taxon>
        <taxon>Arthrobacter</taxon>
    </lineage>
</organism>
<proteinExistence type="inferred from homology"/>
<evidence type="ECO:0000259" key="4">
    <source>
        <dbReference type="Pfam" id="PF03328"/>
    </source>
</evidence>
<gene>
    <name evidence="5" type="ORF">LJ755_12480</name>
</gene>
<dbReference type="EMBL" id="JAJFZT010000008">
    <property type="protein sequence ID" value="MCC3273543.1"/>
    <property type="molecule type" value="Genomic_DNA"/>
</dbReference>
<feature type="domain" description="HpcH/HpaI aldolase/citrate lyase" evidence="4">
    <location>
        <begin position="25"/>
        <end position="212"/>
    </location>
</feature>
<dbReference type="Gene3D" id="3.20.20.60">
    <property type="entry name" value="Phosphoenolpyruvate-binding domains"/>
    <property type="match status" value="1"/>
</dbReference>
<dbReference type="Pfam" id="PF03328">
    <property type="entry name" value="HpcH_HpaI"/>
    <property type="match status" value="1"/>
</dbReference>
<protein>
    <submittedName>
        <fullName evidence="5">2-dehydro-3-deoxyglucarate aldolase</fullName>
    </submittedName>
</protein>
<evidence type="ECO:0000256" key="3">
    <source>
        <dbReference type="ARBA" id="ARBA00023239"/>
    </source>
</evidence>
<dbReference type="InterPro" id="IPR050251">
    <property type="entry name" value="HpcH-HpaI_aldolase"/>
</dbReference>
<dbReference type="GO" id="GO:0016832">
    <property type="term" value="F:aldehyde-lyase activity"/>
    <property type="evidence" value="ECO:0007669"/>
    <property type="project" value="TreeGrafter"/>
</dbReference>
<dbReference type="PANTHER" id="PTHR30502">
    <property type="entry name" value="2-KETO-3-DEOXY-L-RHAMNONATE ALDOLASE"/>
    <property type="match status" value="1"/>
</dbReference>
<sequence length="262" mass="26537">MTLPYPASLFRQALANPGAPALGTWIKIPAMESMELIALAGFDFVVIDLEHSAMNLETAYRHIGTALFAGVAPIVRVPSLDSGMIQRLLDAGAEGIMVPHVDTVEEAEAAVAATRFPPLGTRGVGSTSRAGAWGAMPREDYMRYGQEQVVLIAQIESGAAARAAGDIAAVKGIDCLLIGAADLSTSEGGTESSPHVTELIEGAIRAAAAAGMPIGNAGGPTAGSVQAAVDAGYSFTLMGNDASMLGAAAAAAVAAGRTVRYG</sequence>
<evidence type="ECO:0000313" key="5">
    <source>
        <dbReference type="EMBL" id="MCC3273543.1"/>
    </source>
</evidence>
<dbReference type="RefSeq" id="WP_227929292.1">
    <property type="nucleotide sequence ID" value="NZ_CP094984.1"/>
</dbReference>
<reference evidence="5" key="1">
    <citation type="submission" date="2021-10" db="EMBL/GenBank/DDBJ databases">
        <title>Novel species in genus Arthrobacter.</title>
        <authorList>
            <person name="Liu Y."/>
        </authorList>
    </citation>
    <scope>NUCLEOTIDE SEQUENCE</scope>
    <source>
        <strain evidence="5">Zg-Y462</strain>
    </source>
</reference>
<keyword evidence="2" id="KW-0479">Metal-binding</keyword>
<name>A0A9X1M8Q7_9MICC</name>